<evidence type="ECO:0000256" key="4">
    <source>
        <dbReference type="ARBA" id="ARBA00023175"/>
    </source>
</evidence>
<dbReference type="EMBL" id="CAUYUJ010015432">
    <property type="protein sequence ID" value="CAK0853868.1"/>
    <property type="molecule type" value="Genomic_DNA"/>
</dbReference>
<dbReference type="PROSITE" id="PS51456">
    <property type="entry name" value="MYOSIN_MOTOR"/>
    <property type="match status" value="1"/>
</dbReference>
<comment type="similarity">
    <text evidence="6">Belongs to the TRAFAC class myosin-kinesin ATPase superfamily. Myosin family.</text>
</comment>
<dbReference type="Gene3D" id="1.20.58.530">
    <property type="match status" value="1"/>
</dbReference>
<keyword evidence="9" id="KW-1185">Reference proteome</keyword>
<evidence type="ECO:0000259" key="7">
    <source>
        <dbReference type="PROSITE" id="PS51456"/>
    </source>
</evidence>
<comment type="caution">
    <text evidence="8">The sequence shown here is derived from an EMBL/GenBank/DDBJ whole genome shotgun (WGS) entry which is preliminary data.</text>
</comment>
<keyword evidence="5 6" id="KW-0009">Actin-binding</keyword>
<name>A0ABN9U4S1_9DINO</name>
<proteinExistence type="inferred from homology"/>
<protein>
    <recommendedName>
        <fullName evidence="7">Myosin motor domain-containing protein</fullName>
    </recommendedName>
</protein>
<evidence type="ECO:0000256" key="6">
    <source>
        <dbReference type="PROSITE-ProRule" id="PRU00782"/>
    </source>
</evidence>
<accession>A0ABN9U4S1</accession>
<dbReference type="InterPro" id="IPR027417">
    <property type="entry name" value="P-loop_NTPase"/>
</dbReference>
<gene>
    <name evidence="8" type="ORF">PCOR1329_LOCUS45208</name>
</gene>
<dbReference type="InterPro" id="IPR036961">
    <property type="entry name" value="Kinesin_motor_dom_sf"/>
</dbReference>
<reference evidence="8" key="1">
    <citation type="submission" date="2023-10" db="EMBL/GenBank/DDBJ databases">
        <authorList>
            <person name="Chen Y."/>
            <person name="Shah S."/>
            <person name="Dougan E. K."/>
            <person name="Thang M."/>
            <person name="Chan C."/>
        </authorList>
    </citation>
    <scope>NUCLEOTIDE SEQUENCE [LARGE SCALE GENOMIC DNA]</scope>
</reference>
<dbReference type="Proteomes" id="UP001189429">
    <property type="component" value="Unassembled WGS sequence"/>
</dbReference>
<keyword evidence="2" id="KW-0067">ATP-binding</keyword>
<dbReference type="SMART" id="SM00242">
    <property type="entry name" value="MYSc"/>
    <property type="match status" value="1"/>
</dbReference>
<feature type="domain" description="Myosin motor" evidence="7">
    <location>
        <begin position="1"/>
        <end position="460"/>
    </location>
</feature>
<dbReference type="PANTHER" id="PTHR13140">
    <property type="entry name" value="MYOSIN"/>
    <property type="match status" value="1"/>
</dbReference>
<dbReference type="InterPro" id="IPR001609">
    <property type="entry name" value="Myosin_head_motor_dom-like"/>
</dbReference>
<feature type="region of interest" description="Actin-binding" evidence="6">
    <location>
        <begin position="338"/>
        <end position="360"/>
    </location>
</feature>
<evidence type="ECO:0000256" key="5">
    <source>
        <dbReference type="ARBA" id="ARBA00023203"/>
    </source>
</evidence>
<evidence type="ECO:0000256" key="2">
    <source>
        <dbReference type="ARBA" id="ARBA00022840"/>
    </source>
</evidence>
<evidence type="ECO:0000256" key="3">
    <source>
        <dbReference type="ARBA" id="ARBA00023123"/>
    </source>
</evidence>
<sequence length="460" mass="50499">MRALGVSEAEVSGVTRALLAVLHLGNVAFAAPPGNSEGSEAVGQGASGASLAHACRLLGVEPAGLGGALCWQTRRMPGRDGGVISSPLPVAKASDSRDALARHLYGAIFGFLVRRLNEAVGAEKSAPGGAGGLESCRSSFIGLLDIFGFEHFETNSFEQLCINFTNELLQQYFNEVIFDHEAELYSREGIPWDPLDFPDNTMSVELIGSAKDGLLTMLDQECQTVAGNAEQWCRKLQGAHSTSKLFGVVRQRPGNFVVEHFAGPVEYTSQTFLEKNRDELSADLVRCVKEGSDEFMRHRFLEHDRLFGTQESVSVQTGSRRVVAAKKYSVSGEFRGQLRALMQRIRTTEPHFVRCIKPNPENRAGVFHRSSVVQQLRYQGVLQAIEVSRAGYPMRLNHREGVLDFRSLARREDKAQLEAQALWGRFRTAAQVLFQGLSQTLPSGSWALGGTLLFLKSERA</sequence>
<dbReference type="Pfam" id="PF00063">
    <property type="entry name" value="Myosin_head"/>
    <property type="match status" value="1"/>
</dbReference>
<dbReference type="SUPFAM" id="SSF52540">
    <property type="entry name" value="P-loop containing nucleoside triphosphate hydrolases"/>
    <property type="match status" value="1"/>
</dbReference>
<dbReference type="PANTHER" id="PTHR13140:SF706">
    <property type="entry name" value="DILUTE CLASS UNCONVENTIONAL MYOSIN, ISOFORM C"/>
    <property type="match status" value="1"/>
</dbReference>
<dbReference type="CDD" id="cd00124">
    <property type="entry name" value="MYSc"/>
    <property type="match status" value="1"/>
</dbReference>
<evidence type="ECO:0000313" key="8">
    <source>
        <dbReference type="EMBL" id="CAK0853868.1"/>
    </source>
</evidence>
<keyword evidence="3 6" id="KW-0518">Myosin</keyword>
<dbReference type="Gene3D" id="1.20.120.720">
    <property type="entry name" value="Myosin VI head, motor domain, U50 subdomain"/>
    <property type="match status" value="1"/>
</dbReference>
<evidence type="ECO:0000313" key="9">
    <source>
        <dbReference type="Proteomes" id="UP001189429"/>
    </source>
</evidence>
<dbReference type="Gene3D" id="3.40.850.10">
    <property type="entry name" value="Kinesin motor domain"/>
    <property type="match status" value="1"/>
</dbReference>
<organism evidence="8 9">
    <name type="scientific">Prorocentrum cordatum</name>
    <dbReference type="NCBI Taxonomy" id="2364126"/>
    <lineage>
        <taxon>Eukaryota</taxon>
        <taxon>Sar</taxon>
        <taxon>Alveolata</taxon>
        <taxon>Dinophyceae</taxon>
        <taxon>Prorocentrales</taxon>
        <taxon>Prorocentraceae</taxon>
        <taxon>Prorocentrum</taxon>
    </lineage>
</organism>
<evidence type="ECO:0000256" key="1">
    <source>
        <dbReference type="ARBA" id="ARBA00022741"/>
    </source>
</evidence>
<keyword evidence="4" id="KW-0505">Motor protein</keyword>
<keyword evidence="1" id="KW-0547">Nucleotide-binding</keyword>
<comment type="caution">
    <text evidence="6">Lacks conserved residue(s) required for the propagation of feature annotation.</text>
</comment>